<evidence type="ECO:0000313" key="2">
    <source>
        <dbReference type="EMBL" id="TWT50483.1"/>
    </source>
</evidence>
<protein>
    <recommendedName>
        <fullName evidence="4">DUF1573 domain-containing protein</fullName>
    </recommendedName>
</protein>
<keyword evidence="3" id="KW-1185">Reference proteome</keyword>
<dbReference type="Proteomes" id="UP000316598">
    <property type="component" value="Unassembled WGS sequence"/>
</dbReference>
<comment type="caution">
    <text evidence="2">The sequence shown here is derived from an EMBL/GenBank/DDBJ whole genome shotgun (WGS) entry which is preliminary data.</text>
</comment>
<reference evidence="2 3" key="1">
    <citation type="submission" date="2019-02" db="EMBL/GenBank/DDBJ databases">
        <title>Deep-cultivation of Planctomycetes and their phenomic and genomic characterization uncovers novel biology.</title>
        <authorList>
            <person name="Wiegand S."/>
            <person name="Jogler M."/>
            <person name="Boedeker C."/>
            <person name="Pinto D."/>
            <person name="Vollmers J."/>
            <person name="Rivas-Marin E."/>
            <person name="Kohn T."/>
            <person name="Peeters S.H."/>
            <person name="Heuer A."/>
            <person name="Rast P."/>
            <person name="Oberbeckmann S."/>
            <person name="Bunk B."/>
            <person name="Jeske O."/>
            <person name="Meyerdierks A."/>
            <person name="Storesund J.E."/>
            <person name="Kallscheuer N."/>
            <person name="Luecker S."/>
            <person name="Lage O.M."/>
            <person name="Pohl T."/>
            <person name="Merkel B.J."/>
            <person name="Hornburger P."/>
            <person name="Mueller R.-W."/>
            <person name="Bruemmer F."/>
            <person name="Labrenz M."/>
            <person name="Spormann A.M."/>
            <person name="Op Den Camp H."/>
            <person name="Overmann J."/>
            <person name="Amann R."/>
            <person name="Jetten M.S.M."/>
            <person name="Mascher T."/>
            <person name="Medema M.H."/>
            <person name="Devos D.P."/>
            <person name="Kaster A.-K."/>
            <person name="Ovreas L."/>
            <person name="Rohde M."/>
            <person name="Galperin M.Y."/>
            <person name="Jogler C."/>
        </authorList>
    </citation>
    <scope>NUCLEOTIDE SEQUENCE [LARGE SCALE GENOMIC DNA]</scope>
    <source>
        <strain evidence="2 3">Pla22</strain>
    </source>
</reference>
<evidence type="ECO:0000256" key="1">
    <source>
        <dbReference type="SAM" id="SignalP"/>
    </source>
</evidence>
<dbReference type="RefSeq" id="WP_146515704.1">
    <property type="nucleotide sequence ID" value="NZ_SJPI01000002.1"/>
</dbReference>
<dbReference type="AlphaFoldDB" id="A0A5C5WKJ4"/>
<name>A0A5C5WKJ4_9BACT</name>
<dbReference type="EMBL" id="SJPI01000002">
    <property type="protein sequence ID" value="TWT50483.1"/>
    <property type="molecule type" value="Genomic_DNA"/>
</dbReference>
<sequence precursor="true">MKKTTFLVWIIALSLPARVFGSDSENTESTPLRGNVIAEHSFEDGFQTLMPITISAPATQFSAESFSTRVLMKNRLTRSLSIQDISKSCRCADVTVVNGDADPGEELDVLVTIKKQRGKSSIEGTLNFAFHDDKIGPQSLTIRSPIEAPVMGPREFLWSEQRKRFELPLRVIDGSEGAIVGLRSNGGEVSGWQLEEIPPEQADLIETGFTHLLALKSNTWVDNKDHLVVIDLRFPTTVDQEYAITAWCFGRDDTTKVIVHPRTLYRERLKDENEIRILLLPSPPPAKELSVSVSVFEADTPVIAIPSENGIVFQLRRTFIENSSTDELTIRVRSGETNLGTATLYIK</sequence>
<feature type="chain" id="PRO_5022913169" description="DUF1573 domain-containing protein" evidence="1">
    <location>
        <begin position="20"/>
        <end position="347"/>
    </location>
</feature>
<organism evidence="2 3">
    <name type="scientific">Rubripirellula amarantea</name>
    <dbReference type="NCBI Taxonomy" id="2527999"/>
    <lineage>
        <taxon>Bacteria</taxon>
        <taxon>Pseudomonadati</taxon>
        <taxon>Planctomycetota</taxon>
        <taxon>Planctomycetia</taxon>
        <taxon>Pirellulales</taxon>
        <taxon>Pirellulaceae</taxon>
        <taxon>Rubripirellula</taxon>
    </lineage>
</organism>
<evidence type="ECO:0008006" key="4">
    <source>
        <dbReference type="Google" id="ProtNLM"/>
    </source>
</evidence>
<keyword evidence="1" id="KW-0732">Signal</keyword>
<evidence type="ECO:0000313" key="3">
    <source>
        <dbReference type="Proteomes" id="UP000316598"/>
    </source>
</evidence>
<accession>A0A5C5WKJ4</accession>
<gene>
    <name evidence="2" type="ORF">Pla22_32260</name>
</gene>
<proteinExistence type="predicted"/>
<feature type="signal peptide" evidence="1">
    <location>
        <begin position="1"/>
        <end position="19"/>
    </location>
</feature>